<dbReference type="InterPro" id="IPR056636">
    <property type="entry name" value="DUF7734"/>
</dbReference>
<reference evidence="4" key="2">
    <citation type="submission" date="2023-06" db="EMBL/GenBank/DDBJ databases">
        <title>Long-read-based genome assembly of the green algal bacterivore Cymbomonas tetramitiformis.</title>
        <authorList>
            <person name="Gyaltshen Y."/>
            <person name="Rozenberg A."/>
            <person name="Paasch A."/>
            <person name="Burns J.A."/>
            <person name="Warring S."/>
            <person name="Larson R."/>
            <person name="Maurer-Alcala X."/>
            <person name="Dacks J."/>
            <person name="Kim E."/>
        </authorList>
    </citation>
    <scope>NUCLEOTIDE SEQUENCE</scope>
    <source>
        <strain evidence="4">PLY_AMNH</strain>
    </source>
</reference>
<evidence type="ECO:0000313" key="5">
    <source>
        <dbReference type="Proteomes" id="UP001190700"/>
    </source>
</evidence>
<name>A0AAE0H340_9CHLO</name>
<gene>
    <name evidence="4" type="ORF">CYMTET_3528</name>
    <name evidence="3" type="ORF">CYMTET_37741</name>
</gene>
<dbReference type="Pfam" id="PF24869">
    <property type="entry name" value="DUF7734"/>
    <property type="match status" value="1"/>
</dbReference>
<dbReference type="AlphaFoldDB" id="A0AAE0H340"/>
<dbReference type="Proteomes" id="UP001190700">
    <property type="component" value="Unassembled WGS sequence"/>
</dbReference>
<evidence type="ECO:0000313" key="3">
    <source>
        <dbReference type="EMBL" id="KAK3252986.1"/>
    </source>
</evidence>
<evidence type="ECO:0000313" key="4">
    <source>
        <dbReference type="EMBL" id="KAK3289018.1"/>
    </source>
</evidence>
<reference evidence="4 5" key="1">
    <citation type="journal article" date="2015" name="Genome Biol. Evol.">
        <title>Comparative Genomics of a Bacterivorous Green Alga Reveals Evolutionary Causalities and Consequences of Phago-Mixotrophic Mode of Nutrition.</title>
        <authorList>
            <person name="Burns J.A."/>
            <person name="Paasch A."/>
            <person name="Narechania A."/>
            <person name="Kim E."/>
        </authorList>
    </citation>
    <scope>NUCLEOTIDE SEQUENCE [LARGE SCALE GENOMIC DNA]</scope>
    <source>
        <strain evidence="4">PLY_AMNH</strain>
    </source>
</reference>
<evidence type="ECO:0000259" key="2">
    <source>
        <dbReference type="Pfam" id="PF24869"/>
    </source>
</evidence>
<comment type="caution">
    <text evidence="4">The sequence shown here is derived from an EMBL/GenBank/DDBJ whole genome shotgun (WGS) entry which is preliminary data.</text>
</comment>
<evidence type="ECO:0000256" key="1">
    <source>
        <dbReference type="SAM" id="MobiDB-lite"/>
    </source>
</evidence>
<dbReference type="PANTHER" id="PTHR36729:SF2">
    <property type="entry name" value="EXPRESSED PROTEIN"/>
    <property type="match status" value="1"/>
</dbReference>
<feature type="region of interest" description="Disordered" evidence="1">
    <location>
        <begin position="1"/>
        <end position="23"/>
    </location>
</feature>
<dbReference type="EMBL" id="LGRX02000269">
    <property type="protein sequence ID" value="KAK3289018.1"/>
    <property type="molecule type" value="Genomic_DNA"/>
</dbReference>
<dbReference type="EMBL" id="LGRX02025069">
    <property type="protein sequence ID" value="KAK3252986.1"/>
    <property type="molecule type" value="Genomic_DNA"/>
</dbReference>
<keyword evidence="5" id="KW-1185">Reference proteome</keyword>
<accession>A0AAE0H340</accession>
<feature type="domain" description="DUF7734" evidence="2">
    <location>
        <begin position="95"/>
        <end position="180"/>
    </location>
</feature>
<protein>
    <recommendedName>
        <fullName evidence="2">DUF7734 domain-containing protein</fullName>
    </recommendedName>
</protein>
<dbReference type="PANTHER" id="PTHR36729">
    <property type="entry name" value="EXPRESSED PROTEIN"/>
    <property type="match status" value="1"/>
</dbReference>
<organism evidence="4 5">
    <name type="scientific">Cymbomonas tetramitiformis</name>
    <dbReference type="NCBI Taxonomy" id="36881"/>
    <lineage>
        <taxon>Eukaryota</taxon>
        <taxon>Viridiplantae</taxon>
        <taxon>Chlorophyta</taxon>
        <taxon>Pyramimonadophyceae</taxon>
        <taxon>Pyramimonadales</taxon>
        <taxon>Pyramimonadaceae</taxon>
        <taxon>Cymbomonas</taxon>
    </lineage>
</organism>
<proteinExistence type="predicted"/>
<feature type="compositionally biased region" description="Low complexity" evidence="1">
    <location>
        <begin position="1"/>
        <end position="14"/>
    </location>
</feature>
<sequence>MSGCSSSEMISSSSHTLLPSATRDTVSQASRTTSFCLHKRAIHLDRTTQLRKARTPQLRANTTCFHYSRYRPHSRSFLPRAYADGDDSAGKSFLERLESYTEIFEKEVLVVRASVEDEEDEILVFRGFSSSLFRPTPEDLSESVLPVGVVVNAIDRMPAPYDPSKECIQEGMSVAEFESFLTEKGM</sequence>